<evidence type="ECO:0000256" key="5">
    <source>
        <dbReference type="ARBA" id="ARBA00022989"/>
    </source>
</evidence>
<evidence type="ECO:0000256" key="7">
    <source>
        <dbReference type="SAM" id="Phobius"/>
    </source>
</evidence>
<dbReference type="PANTHER" id="PTHR14969:SF62">
    <property type="entry name" value="DECAPRENYLPHOSPHORYL-5-PHOSPHORIBOSE PHOSPHATASE RV3807C-RELATED"/>
    <property type="match status" value="1"/>
</dbReference>
<keyword evidence="5 7" id="KW-1133">Transmembrane helix</keyword>
<dbReference type="EMBL" id="UINC01004185">
    <property type="protein sequence ID" value="SVA12449.1"/>
    <property type="molecule type" value="Genomic_DNA"/>
</dbReference>
<evidence type="ECO:0000256" key="4">
    <source>
        <dbReference type="ARBA" id="ARBA00022801"/>
    </source>
</evidence>
<evidence type="ECO:0000256" key="2">
    <source>
        <dbReference type="ARBA" id="ARBA00022475"/>
    </source>
</evidence>
<dbReference type="AlphaFoldDB" id="A0A381T9N7"/>
<evidence type="ECO:0000313" key="9">
    <source>
        <dbReference type="EMBL" id="SVA12449.1"/>
    </source>
</evidence>
<dbReference type="InterPro" id="IPR036938">
    <property type="entry name" value="PAP2/HPO_sf"/>
</dbReference>
<keyword evidence="2" id="KW-1003">Cell membrane</keyword>
<name>A0A381T9N7_9ZZZZ</name>
<sequence length="188" mass="20090">MCDTLSTLDGTTLSWVLALPHPDWVNTVTTVASALGQWAAIWLGLGALLAALGRCSWMAYWQLVLSILLVFLTVDVVLKPMVARARPSVFDTAVVSTIPTPSSHAFPSGHAATAVAGAYGLSRLLPKARYGLWLFAVLIAGSRVYLGVHYPFDVLCGGLVGLACAMFSTGRTVWYSRDPAIRVSQGPR</sequence>
<dbReference type="Pfam" id="PF01569">
    <property type="entry name" value="PAP2"/>
    <property type="match status" value="1"/>
</dbReference>
<dbReference type="SUPFAM" id="SSF48317">
    <property type="entry name" value="Acid phosphatase/Vanadium-dependent haloperoxidase"/>
    <property type="match status" value="1"/>
</dbReference>
<dbReference type="InterPro" id="IPR000326">
    <property type="entry name" value="PAP2/HPO"/>
</dbReference>
<evidence type="ECO:0000259" key="8">
    <source>
        <dbReference type="SMART" id="SM00014"/>
    </source>
</evidence>
<feature type="transmembrane region" description="Helical" evidence="7">
    <location>
        <begin position="35"/>
        <end position="53"/>
    </location>
</feature>
<feature type="transmembrane region" description="Helical" evidence="7">
    <location>
        <begin position="130"/>
        <end position="146"/>
    </location>
</feature>
<protein>
    <recommendedName>
        <fullName evidence="8">Phosphatidic acid phosphatase type 2/haloperoxidase domain-containing protein</fullName>
    </recommendedName>
</protein>
<keyword evidence="6 7" id="KW-0472">Membrane</keyword>
<keyword evidence="4" id="KW-0378">Hydrolase</keyword>
<dbReference type="Gene3D" id="1.20.144.10">
    <property type="entry name" value="Phosphatidic acid phosphatase type 2/haloperoxidase"/>
    <property type="match status" value="1"/>
</dbReference>
<keyword evidence="3 7" id="KW-0812">Transmembrane</keyword>
<evidence type="ECO:0000256" key="1">
    <source>
        <dbReference type="ARBA" id="ARBA00004651"/>
    </source>
</evidence>
<evidence type="ECO:0000256" key="6">
    <source>
        <dbReference type="ARBA" id="ARBA00023136"/>
    </source>
</evidence>
<dbReference type="PANTHER" id="PTHR14969">
    <property type="entry name" value="SPHINGOSINE-1-PHOSPHATE PHOSPHOHYDROLASE"/>
    <property type="match status" value="1"/>
</dbReference>
<feature type="transmembrane region" description="Helical" evidence="7">
    <location>
        <begin position="152"/>
        <end position="174"/>
    </location>
</feature>
<accession>A0A381T9N7</accession>
<dbReference type="GO" id="GO:0005886">
    <property type="term" value="C:plasma membrane"/>
    <property type="evidence" value="ECO:0007669"/>
    <property type="project" value="UniProtKB-SubCell"/>
</dbReference>
<proteinExistence type="predicted"/>
<feature type="domain" description="Phosphatidic acid phosphatase type 2/haloperoxidase" evidence="8">
    <location>
        <begin position="61"/>
        <end position="169"/>
    </location>
</feature>
<evidence type="ECO:0000256" key="3">
    <source>
        <dbReference type="ARBA" id="ARBA00022692"/>
    </source>
</evidence>
<feature type="transmembrane region" description="Helical" evidence="7">
    <location>
        <begin position="59"/>
        <end position="78"/>
    </location>
</feature>
<reference evidence="9" key="1">
    <citation type="submission" date="2018-05" db="EMBL/GenBank/DDBJ databases">
        <authorList>
            <person name="Lanie J.A."/>
            <person name="Ng W.-L."/>
            <person name="Kazmierczak K.M."/>
            <person name="Andrzejewski T.M."/>
            <person name="Davidsen T.M."/>
            <person name="Wayne K.J."/>
            <person name="Tettelin H."/>
            <person name="Glass J.I."/>
            <person name="Rusch D."/>
            <person name="Podicherti R."/>
            <person name="Tsui H.-C.T."/>
            <person name="Winkler M.E."/>
        </authorList>
    </citation>
    <scope>NUCLEOTIDE SEQUENCE</scope>
</reference>
<gene>
    <name evidence="9" type="ORF">METZ01_LOCUS65303</name>
</gene>
<dbReference type="GO" id="GO:0016787">
    <property type="term" value="F:hydrolase activity"/>
    <property type="evidence" value="ECO:0007669"/>
    <property type="project" value="UniProtKB-KW"/>
</dbReference>
<comment type="subcellular location">
    <subcellularLocation>
        <location evidence="1">Cell membrane</location>
        <topology evidence="1">Multi-pass membrane protein</topology>
    </subcellularLocation>
</comment>
<organism evidence="9">
    <name type="scientific">marine metagenome</name>
    <dbReference type="NCBI Taxonomy" id="408172"/>
    <lineage>
        <taxon>unclassified sequences</taxon>
        <taxon>metagenomes</taxon>
        <taxon>ecological metagenomes</taxon>
    </lineage>
</organism>
<dbReference type="SMART" id="SM00014">
    <property type="entry name" value="acidPPc"/>
    <property type="match status" value="1"/>
</dbReference>